<protein>
    <submittedName>
        <fullName evidence="3">Phosphohydrolase</fullName>
    </submittedName>
</protein>
<evidence type="ECO:0000313" key="4">
    <source>
        <dbReference type="Proteomes" id="UP000503004"/>
    </source>
</evidence>
<dbReference type="GO" id="GO:0020037">
    <property type="term" value="F:heme binding"/>
    <property type="evidence" value="ECO:0007669"/>
    <property type="project" value="InterPro"/>
</dbReference>
<evidence type="ECO:0000313" key="3">
    <source>
        <dbReference type="EMBL" id="QJD30093.1"/>
    </source>
</evidence>
<dbReference type="InterPro" id="IPR052372">
    <property type="entry name" value="YpjD/HemX"/>
</dbReference>
<feature type="transmembrane region" description="Helical" evidence="1">
    <location>
        <begin position="182"/>
        <end position="205"/>
    </location>
</feature>
<organism evidence="3 4">
    <name type="scientific">Methylococcus geothermalis</name>
    <dbReference type="NCBI Taxonomy" id="2681310"/>
    <lineage>
        <taxon>Bacteria</taxon>
        <taxon>Pseudomonadati</taxon>
        <taxon>Pseudomonadota</taxon>
        <taxon>Gammaproteobacteria</taxon>
        <taxon>Methylococcales</taxon>
        <taxon>Methylococcaceae</taxon>
        <taxon>Methylococcus</taxon>
    </lineage>
</organism>
<sequence>MHSTIFAVTAILAYLAAAASIYSSLHTDYLSAEETRRQKGAILVFGFVASGCHALTLSTLFDAEGDLNIGFLNTLSAAAWMIVTVLLAGALFRPVEKLGIVVFPMAALILVLKLSLPDTEHVLKNHSLEMRLHIVVSMLAYSFLNIAALQAILLALQDWRLRTHHASGFVRSLPPLQTMEKLLFQLIGAGFVLLSVSLVTGFLFVEDLFAQHLAHKTVLSIAAWGVFAALLGGRWFRGWRGRIAIRWTLGGFVALMLAYFGSKMVLELVLHRV</sequence>
<dbReference type="GO" id="GO:0005886">
    <property type="term" value="C:plasma membrane"/>
    <property type="evidence" value="ECO:0007669"/>
    <property type="project" value="TreeGrafter"/>
</dbReference>
<proteinExistence type="predicted"/>
<dbReference type="Proteomes" id="UP000503004">
    <property type="component" value="Chromosome"/>
</dbReference>
<dbReference type="KEGG" id="metu:GNH96_08995"/>
<feature type="transmembrane region" description="Helical" evidence="1">
    <location>
        <begin position="136"/>
        <end position="156"/>
    </location>
</feature>
<dbReference type="Pfam" id="PF01578">
    <property type="entry name" value="Cytochrom_C_asm"/>
    <property type="match status" value="1"/>
</dbReference>
<evidence type="ECO:0000259" key="2">
    <source>
        <dbReference type="Pfam" id="PF01578"/>
    </source>
</evidence>
<feature type="transmembrane region" description="Helical" evidence="1">
    <location>
        <begin position="42"/>
        <end position="63"/>
    </location>
</feature>
<evidence type="ECO:0000256" key="1">
    <source>
        <dbReference type="SAM" id="Phobius"/>
    </source>
</evidence>
<accession>A0A858Q8E4</accession>
<dbReference type="InterPro" id="IPR002541">
    <property type="entry name" value="Cyt_c_assembly"/>
</dbReference>
<keyword evidence="4" id="KW-1185">Reference proteome</keyword>
<keyword evidence="1" id="KW-0472">Membrane</keyword>
<gene>
    <name evidence="3" type="ORF">GNH96_08995</name>
</gene>
<dbReference type="RefSeq" id="WP_169603371.1">
    <property type="nucleotide sequence ID" value="NZ_CP046565.1"/>
</dbReference>
<feature type="domain" description="Cytochrome c assembly protein" evidence="2">
    <location>
        <begin position="52"/>
        <end position="268"/>
    </location>
</feature>
<feature type="transmembrane region" description="Helical" evidence="1">
    <location>
        <begin position="243"/>
        <end position="262"/>
    </location>
</feature>
<dbReference type="GO" id="GO:0017004">
    <property type="term" value="P:cytochrome complex assembly"/>
    <property type="evidence" value="ECO:0007669"/>
    <property type="project" value="InterPro"/>
</dbReference>
<keyword evidence="1" id="KW-1133">Transmembrane helix</keyword>
<reference evidence="4" key="1">
    <citation type="submission" date="2019-12" db="EMBL/GenBank/DDBJ databases">
        <authorList>
            <person name="Awala S.I."/>
            <person name="Rhee S.K."/>
        </authorList>
    </citation>
    <scope>NUCLEOTIDE SEQUENCE [LARGE SCALE GENOMIC DNA]</scope>
    <source>
        <strain evidence="4">IM1</strain>
    </source>
</reference>
<dbReference type="GO" id="GO:0016787">
    <property type="term" value="F:hydrolase activity"/>
    <property type="evidence" value="ECO:0007669"/>
    <property type="project" value="UniProtKB-KW"/>
</dbReference>
<feature type="transmembrane region" description="Helical" evidence="1">
    <location>
        <begin position="70"/>
        <end position="92"/>
    </location>
</feature>
<dbReference type="PANTHER" id="PTHR38034:SF1">
    <property type="entry name" value="INNER MEMBRANE PROTEIN YPJD"/>
    <property type="match status" value="1"/>
</dbReference>
<dbReference type="EMBL" id="CP046565">
    <property type="protein sequence ID" value="QJD30093.1"/>
    <property type="molecule type" value="Genomic_DNA"/>
</dbReference>
<feature type="transmembrane region" description="Helical" evidence="1">
    <location>
        <begin position="98"/>
        <end position="116"/>
    </location>
</feature>
<name>A0A858Q8E4_9GAMM</name>
<keyword evidence="1" id="KW-0812">Transmembrane</keyword>
<feature type="transmembrane region" description="Helical" evidence="1">
    <location>
        <begin position="217"/>
        <end position="237"/>
    </location>
</feature>
<keyword evidence="3" id="KW-0378">Hydrolase</keyword>
<dbReference type="PANTHER" id="PTHR38034">
    <property type="entry name" value="INNER MEMBRANE PROTEIN YPJD"/>
    <property type="match status" value="1"/>
</dbReference>
<dbReference type="AlphaFoldDB" id="A0A858Q8E4"/>